<dbReference type="EMBL" id="BMVU01000008">
    <property type="protein sequence ID" value="GGX68946.1"/>
    <property type="molecule type" value="Genomic_DNA"/>
</dbReference>
<accession>A0A918KQ05</accession>
<comment type="caution">
    <text evidence="1">The sequence shown here is derived from an EMBL/GenBank/DDBJ whole genome shotgun (WGS) entry which is preliminary data.</text>
</comment>
<name>A0A918KQ05_9ACTN</name>
<protein>
    <submittedName>
        <fullName evidence="1">Uncharacterized protein</fullName>
    </submittedName>
</protein>
<reference evidence="1" key="2">
    <citation type="submission" date="2020-09" db="EMBL/GenBank/DDBJ databases">
        <authorList>
            <person name="Sun Q."/>
            <person name="Ohkuma M."/>
        </authorList>
    </citation>
    <scope>NUCLEOTIDE SEQUENCE</scope>
    <source>
        <strain evidence="1">JCM 4790</strain>
    </source>
</reference>
<dbReference type="AlphaFoldDB" id="A0A918KQ05"/>
<dbReference type="Proteomes" id="UP000619244">
    <property type="component" value="Unassembled WGS sequence"/>
</dbReference>
<evidence type="ECO:0000313" key="2">
    <source>
        <dbReference type="Proteomes" id="UP000619244"/>
    </source>
</evidence>
<dbReference type="Gene3D" id="3.50.50.60">
    <property type="entry name" value="FAD/NAD(P)-binding domain"/>
    <property type="match status" value="1"/>
</dbReference>
<sequence length="143" mass="14008">MAAQTSPYESDALSTGTVDAVVIGGGAADLNGALIPARSRRSAVVIDSGTPRNAPTAVHGLIVLDGLKPPTEDLPDDMGRRLASAMATTPEIRGVRAAGNATALPTRTGASTAAGALTGAHVNAVPAAADTDAALAAAQRTTG</sequence>
<reference evidence="1" key="1">
    <citation type="journal article" date="2014" name="Int. J. Syst. Evol. Microbiol.">
        <title>Complete genome sequence of Corynebacterium casei LMG S-19264T (=DSM 44701T), isolated from a smear-ripened cheese.</title>
        <authorList>
            <consortium name="US DOE Joint Genome Institute (JGI-PGF)"/>
            <person name="Walter F."/>
            <person name="Albersmeier A."/>
            <person name="Kalinowski J."/>
            <person name="Ruckert C."/>
        </authorList>
    </citation>
    <scope>NUCLEOTIDE SEQUENCE</scope>
    <source>
        <strain evidence="1">JCM 4790</strain>
    </source>
</reference>
<keyword evidence="2" id="KW-1185">Reference proteome</keyword>
<evidence type="ECO:0000313" key="1">
    <source>
        <dbReference type="EMBL" id="GGX68946.1"/>
    </source>
</evidence>
<dbReference type="InterPro" id="IPR036188">
    <property type="entry name" value="FAD/NAD-bd_sf"/>
</dbReference>
<organism evidence="1 2">
    <name type="scientific">Streptomyces minutiscleroticus</name>
    <dbReference type="NCBI Taxonomy" id="68238"/>
    <lineage>
        <taxon>Bacteria</taxon>
        <taxon>Bacillati</taxon>
        <taxon>Actinomycetota</taxon>
        <taxon>Actinomycetes</taxon>
        <taxon>Kitasatosporales</taxon>
        <taxon>Streptomycetaceae</taxon>
        <taxon>Streptomyces</taxon>
    </lineage>
</organism>
<gene>
    <name evidence="1" type="ORF">GCM10010358_24130</name>
</gene>
<proteinExistence type="predicted"/>